<dbReference type="Proteomes" id="UP000805193">
    <property type="component" value="Unassembled WGS sequence"/>
</dbReference>
<keyword evidence="2" id="KW-1185">Reference proteome</keyword>
<sequence>MAGRASDRRLEEERPRRCEVVLLQPFGTVDETAPADKASRAELATSFQMAITGGPLSLRPLEAGEDAWVQDIPCAARVLSPGQQPCSFVVETPNGVVQRNCSHLVPFTPSRPSKPVRFLSATPGQSSPIGELQASPLTVGSSDDPSASIIPGITRSPIMGGE</sequence>
<comment type="caution">
    <text evidence="1">The sequence shown here is derived from an EMBL/GenBank/DDBJ whole genome shotgun (WGS) entry which is preliminary data.</text>
</comment>
<dbReference type="EMBL" id="JABSTQ010010482">
    <property type="protein sequence ID" value="KAG0420702.1"/>
    <property type="molecule type" value="Genomic_DNA"/>
</dbReference>
<evidence type="ECO:0000313" key="2">
    <source>
        <dbReference type="Proteomes" id="UP000805193"/>
    </source>
</evidence>
<protein>
    <submittedName>
        <fullName evidence="1">Uncharacterized protein</fullName>
    </submittedName>
</protein>
<accession>A0AC60PIS8</accession>
<evidence type="ECO:0000313" key="1">
    <source>
        <dbReference type="EMBL" id="KAG0420702.1"/>
    </source>
</evidence>
<name>A0AC60PIS8_IXOPE</name>
<organism evidence="1 2">
    <name type="scientific">Ixodes persulcatus</name>
    <name type="common">Taiga tick</name>
    <dbReference type="NCBI Taxonomy" id="34615"/>
    <lineage>
        <taxon>Eukaryota</taxon>
        <taxon>Metazoa</taxon>
        <taxon>Ecdysozoa</taxon>
        <taxon>Arthropoda</taxon>
        <taxon>Chelicerata</taxon>
        <taxon>Arachnida</taxon>
        <taxon>Acari</taxon>
        <taxon>Parasitiformes</taxon>
        <taxon>Ixodida</taxon>
        <taxon>Ixodoidea</taxon>
        <taxon>Ixodidae</taxon>
        <taxon>Ixodinae</taxon>
        <taxon>Ixodes</taxon>
    </lineage>
</organism>
<proteinExistence type="predicted"/>
<reference evidence="1 2" key="1">
    <citation type="journal article" date="2020" name="Cell">
        <title>Large-Scale Comparative Analyses of Tick Genomes Elucidate Their Genetic Diversity and Vector Capacities.</title>
        <authorList>
            <consortium name="Tick Genome and Microbiome Consortium (TIGMIC)"/>
            <person name="Jia N."/>
            <person name="Wang J."/>
            <person name="Shi W."/>
            <person name="Du L."/>
            <person name="Sun Y."/>
            <person name="Zhan W."/>
            <person name="Jiang J.F."/>
            <person name="Wang Q."/>
            <person name="Zhang B."/>
            <person name="Ji P."/>
            <person name="Bell-Sakyi L."/>
            <person name="Cui X.M."/>
            <person name="Yuan T.T."/>
            <person name="Jiang B.G."/>
            <person name="Yang W.F."/>
            <person name="Lam T.T."/>
            <person name="Chang Q.C."/>
            <person name="Ding S.J."/>
            <person name="Wang X.J."/>
            <person name="Zhu J.G."/>
            <person name="Ruan X.D."/>
            <person name="Zhao L."/>
            <person name="Wei J.T."/>
            <person name="Ye R.Z."/>
            <person name="Que T.C."/>
            <person name="Du C.H."/>
            <person name="Zhou Y.H."/>
            <person name="Cheng J.X."/>
            <person name="Dai P.F."/>
            <person name="Guo W.B."/>
            <person name="Han X.H."/>
            <person name="Huang E.J."/>
            <person name="Li L.F."/>
            <person name="Wei W."/>
            <person name="Gao Y.C."/>
            <person name="Liu J.Z."/>
            <person name="Shao H.Z."/>
            <person name="Wang X."/>
            <person name="Wang C.C."/>
            <person name="Yang T.C."/>
            <person name="Huo Q.B."/>
            <person name="Li W."/>
            <person name="Chen H.Y."/>
            <person name="Chen S.E."/>
            <person name="Zhou L.G."/>
            <person name="Ni X.B."/>
            <person name="Tian J.H."/>
            <person name="Sheng Y."/>
            <person name="Liu T."/>
            <person name="Pan Y.S."/>
            <person name="Xia L.Y."/>
            <person name="Li J."/>
            <person name="Zhao F."/>
            <person name="Cao W.C."/>
        </authorList>
    </citation>
    <scope>NUCLEOTIDE SEQUENCE [LARGE SCALE GENOMIC DNA]</scope>
    <source>
        <strain evidence="1">Iper-2018</strain>
    </source>
</reference>
<gene>
    <name evidence="1" type="ORF">HPB47_003337</name>
</gene>